<feature type="transmembrane region" description="Helical" evidence="6">
    <location>
        <begin position="375"/>
        <end position="393"/>
    </location>
</feature>
<evidence type="ECO:0000256" key="3">
    <source>
        <dbReference type="ARBA" id="ARBA00022692"/>
    </source>
</evidence>
<keyword evidence="3 6" id="KW-0812">Transmembrane</keyword>
<protein>
    <submittedName>
        <fullName evidence="8">MFS transporter</fullName>
    </submittedName>
</protein>
<reference evidence="9" key="1">
    <citation type="journal article" date="2019" name="Int. J. Syst. Evol. Microbiol.">
        <title>The Global Catalogue of Microorganisms (GCM) 10K type strain sequencing project: providing services to taxonomists for standard genome sequencing and annotation.</title>
        <authorList>
            <consortium name="The Broad Institute Genomics Platform"/>
            <consortium name="The Broad Institute Genome Sequencing Center for Infectious Disease"/>
            <person name="Wu L."/>
            <person name="Ma J."/>
        </authorList>
    </citation>
    <scope>NUCLEOTIDE SEQUENCE [LARGE SCALE GENOMIC DNA]</scope>
    <source>
        <strain evidence="9">CGMCC 1.16855</strain>
    </source>
</reference>
<feature type="transmembrane region" description="Helical" evidence="6">
    <location>
        <begin position="308"/>
        <end position="330"/>
    </location>
</feature>
<evidence type="ECO:0000256" key="2">
    <source>
        <dbReference type="ARBA" id="ARBA00022475"/>
    </source>
</evidence>
<feature type="transmembrane region" description="Helical" evidence="6">
    <location>
        <begin position="342"/>
        <end position="363"/>
    </location>
</feature>
<feature type="transmembrane region" description="Helical" evidence="6">
    <location>
        <begin position="218"/>
        <end position="238"/>
    </location>
</feature>
<feature type="transmembrane region" description="Helical" evidence="6">
    <location>
        <begin position="82"/>
        <end position="104"/>
    </location>
</feature>
<keyword evidence="9" id="KW-1185">Reference proteome</keyword>
<feature type="transmembrane region" description="Helical" evidence="6">
    <location>
        <begin position="140"/>
        <end position="164"/>
    </location>
</feature>
<keyword evidence="4 6" id="KW-1133">Transmembrane helix</keyword>
<dbReference type="InterPro" id="IPR020846">
    <property type="entry name" value="MFS_dom"/>
</dbReference>
<evidence type="ECO:0000259" key="7">
    <source>
        <dbReference type="PROSITE" id="PS50850"/>
    </source>
</evidence>
<dbReference type="EMBL" id="JBHRSB010000014">
    <property type="protein sequence ID" value="MFC3003732.1"/>
    <property type="molecule type" value="Genomic_DNA"/>
</dbReference>
<gene>
    <name evidence="8" type="ORF">ACFOD3_27815</name>
</gene>
<name>A0ABV7C1G4_9PROT</name>
<evidence type="ECO:0000256" key="1">
    <source>
        <dbReference type="ARBA" id="ARBA00004651"/>
    </source>
</evidence>
<dbReference type="Proteomes" id="UP001595420">
    <property type="component" value="Unassembled WGS sequence"/>
</dbReference>
<feature type="transmembrane region" description="Helical" evidence="6">
    <location>
        <begin position="170"/>
        <end position="190"/>
    </location>
</feature>
<feature type="transmembrane region" description="Helical" evidence="6">
    <location>
        <begin position="283"/>
        <end position="302"/>
    </location>
</feature>
<proteinExistence type="predicted"/>
<feature type="transmembrane region" description="Helical" evidence="6">
    <location>
        <begin position="53"/>
        <end position="70"/>
    </location>
</feature>
<dbReference type="PANTHER" id="PTHR43124">
    <property type="entry name" value="PURINE EFFLUX PUMP PBUE"/>
    <property type="match status" value="1"/>
</dbReference>
<dbReference type="InterPro" id="IPR011701">
    <property type="entry name" value="MFS"/>
</dbReference>
<comment type="subcellular location">
    <subcellularLocation>
        <location evidence="1">Cell membrane</location>
        <topology evidence="1">Multi-pass membrane protein</topology>
    </subcellularLocation>
</comment>
<evidence type="ECO:0000313" key="9">
    <source>
        <dbReference type="Proteomes" id="UP001595420"/>
    </source>
</evidence>
<accession>A0ABV7C1G4</accession>
<keyword evidence="2" id="KW-1003">Cell membrane</keyword>
<dbReference type="Pfam" id="PF07690">
    <property type="entry name" value="MFS_1"/>
    <property type="match status" value="1"/>
</dbReference>
<evidence type="ECO:0000256" key="4">
    <source>
        <dbReference type="ARBA" id="ARBA00022989"/>
    </source>
</evidence>
<evidence type="ECO:0000313" key="8">
    <source>
        <dbReference type="EMBL" id="MFC3003732.1"/>
    </source>
</evidence>
<evidence type="ECO:0000256" key="6">
    <source>
        <dbReference type="SAM" id="Phobius"/>
    </source>
</evidence>
<feature type="domain" description="Major facilitator superfamily (MFS) profile" evidence="7">
    <location>
        <begin position="16"/>
        <end position="398"/>
    </location>
</feature>
<evidence type="ECO:0000256" key="5">
    <source>
        <dbReference type="ARBA" id="ARBA00023136"/>
    </source>
</evidence>
<dbReference type="PANTHER" id="PTHR43124:SF3">
    <property type="entry name" value="CHLORAMPHENICOL EFFLUX PUMP RV0191"/>
    <property type="match status" value="1"/>
</dbReference>
<dbReference type="InterPro" id="IPR050189">
    <property type="entry name" value="MFS_Efflux_Transporters"/>
</dbReference>
<comment type="caution">
    <text evidence="8">The sequence shown here is derived from an EMBL/GenBank/DDBJ whole genome shotgun (WGS) entry which is preliminary data.</text>
</comment>
<feature type="transmembrane region" description="Helical" evidence="6">
    <location>
        <begin position="250"/>
        <end position="271"/>
    </location>
</feature>
<keyword evidence="5 6" id="KW-0472">Membrane</keyword>
<dbReference type="RefSeq" id="WP_216840183.1">
    <property type="nucleotide sequence ID" value="NZ_JAFNJS010000014.1"/>
</dbReference>
<sequence>MLAEYLSFARSHPRPLAFGLLLASLSSFGQTFFIALSGAGIRADFGISDGQLGLSYAAATLASGFALGWAGRWIDRVTLRHYTLGATLLLALGCVAMALVPGVWALPAAFFLLRIAGQGLLTHTAMTATARRFGPDRGKALALVALGFALGEAALPPMAVGLLPWIGWRGLWWCATGALLIGAWLALRLLPRSEAAPPSRLGSTAAPRPPSLWRDHRLWLVMPAILAPSFVVTGFFFHQLRLAMELNWDLGVVAGAFAGYALARAGAMLRAGPVIDRIGATPLLPVFLLPLTLAMVAIVMGSGSQIAAVSYLVLAGLTSGVSTTMTTAMWTEFYGLERLGAVRAAVAGAGVIASALAPAAFGWLLDLGITLHRQALWSLFGMVLAALLTLPVSRPWRRGR</sequence>
<organism evidence="8 9">
    <name type="scientific">Falsiroseomonas tokyonensis</name>
    <dbReference type="NCBI Taxonomy" id="430521"/>
    <lineage>
        <taxon>Bacteria</taxon>
        <taxon>Pseudomonadati</taxon>
        <taxon>Pseudomonadota</taxon>
        <taxon>Alphaproteobacteria</taxon>
        <taxon>Acetobacterales</taxon>
        <taxon>Roseomonadaceae</taxon>
        <taxon>Falsiroseomonas</taxon>
    </lineage>
</organism>
<dbReference type="PROSITE" id="PS50850">
    <property type="entry name" value="MFS"/>
    <property type="match status" value="1"/>
</dbReference>